<dbReference type="CDD" id="cd04590">
    <property type="entry name" value="CBS_pair_CorC_HlyC_assoc"/>
    <property type="match status" value="1"/>
</dbReference>
<dbReference type="Gene3D" id="3.10.580.10">
    <property type="entry name" value="CBS-domain"/>
    <property type="match status" value="1"/>
</dbReference>
<dbReference type="InterPro" id="IPR044751">
    <property type="entry name" value="Ion_transp-like_CBS"/>
</dbReference>
<organism evidence="9 10">
    <name type="scientific">Neisseria brasiliensis</name>
    <dbReference type="NCBI Taxonomy" id="2666100"/>
    <lineage>
        <taxon>Bacteria</taxon>
        <taxon>Pseudomonadati</taxon>
        <taxon>Pseudomonadota</taxon>
        <taxon>Betaproteobacteria</taxon>
        <taxon>Neisseriales</taxon>
        <taxon>Neisseriaceae</taxon>
        <taxon>Neisseria</taxon>
    </lineage>
</organism>
<evidence type="ECO:0000256" key="2">
    <source>
        <dbReference type="ARBA" id="ARBA00006337"/>
    </source>
</evidence>
<keyword evidence="4" id="KW-0677">Repeat</keyword>
<dbReference type="SUPFAM" id="SSF56176">
    <property type="entry name" value="FAD-binding/transporter-associated domain-like"/>
    <property type="match status" value="1"/>
</dbReference>
<dbReference type="PROSITE" id="PS51371">
    <property type="entry name" value="CBS"/>
    <property type="match status" value="2"/>
</dbReference>
<keyword evidence="7" id="KW-0472">Membrane</keyword>
<feature type="transmembrane region" description="Helical" evidence="7">
    <location>
        <begin position="188"/>
        <end position="211"/>
    </location>
</feature>
<evidence type="ECO:0000313" key="10">
    <source>
        <dbReference type="Proteomes" id="UP000486297"/>
    </source>
</evidence>
<feature type="transmembrane region" description="Helical" evidence="7">
    <location>
        <begin position="127"/>
        <end position="145"/>
    </location>
</feature>
<dbReference type="Proteomes" id="UP000486297">
    <property type="component" value="Unassembled WGS sequence"/>
</dbReference>
<dbReference type="GO" id="GO:0050660">
    <property type="term" value="F:flavin adenine dinucleotide binding"/>
    <property type="evidence" value="ECO:0007669"/>
    <property type="project" value="InterPro"/>
</dbReference>
<dbReference type="Pfam" id="PF03741">
    <property type="entry name" value="TerC"/>
    <property type="match status" value="1"/>
</dbReference>
<evidence type="ECO:0000256" key="3">
    <source>
        <dbReference type="ARBA" id="ARBA00022475"/>
    </source>
</evidence>
<feature type="transmembrane region" description="Helical" evidence="7">
    <location>
        <begin position="90"/>
        <end position="107"/>
    </location>
</feature>
<keyword evidence="3" id="KW-1003">Cell membrane</keyword>
<evidence type="ECO:0000313" key="9">
    <source>
        <dbReference type="EMBL" id="MRN38448.1"/>
    </source>
</evidence>
<comment type="similarity">
    <text evidence="2">Belongs to the UPF0053 family.</text>
</comment>
<dbReference type="EMBL" id="WJXO01000001">
    <property type="protein sequence ID" value="MRN38448.1"/>
    <property type="molecule type" value="Genomic_DNA"/>
</dbReference>
<dbReference type="InterPro" id="IPR046342">
    <property type="entry name" value="CBS_dom_sf"/>
</dbReference>
<reference evidence="9" key="1">
    <citation type="journal article" name="Emerg. Infect. Dis.">
        <title>Two cases of a newly characterized neisseria species.</title>
        <authorList>
            <person name="Mustapha M."/>
            <person name="Lemos A.P.S."/>
            <person name="Harrison L.H."/>
            <person name="Vantyne D."/>
            <person name="Sacchi C.T."/>
        </authorList>
    </citation>
    <scope>NUCLEOTIDE SEQUENCE</scope>
    <source>
        <strain evidence="9">N.95.16</strain>
    </source>
</reference>
<dbReference type="RefSeq" id="WP_095502450.1">
    <property type="nucleotide sequence ID" value="NZ_WJXO01000001.1"/>
</dbReference>
<dbReference type="GO" id="GO:0005886">
    <property type="term" value="C:plasma membrane"/>
    <property type="evidence" value="ECO:0007669"/>
    <property type="project" value="UniProtKB-SubCell"/>
</dbReference>
<dbReference type="SMART" id="SM00116">
    <property type="entry name" value="CBS"/>
    <property type="match status" value="2"/>
</dbReference>
<dbReference type="AlphaFoldDB" id="A0A7X2KYS1"/>
<dbReference type="InterPro" id="IPR016169">
    <property type="entry name" value="FAD-bd_PCMH_sub2"/>
</dbReference>
<feature type="transmembrane region" description="Helical" evidence="7">
    <location>
        <begin position="12"/>
        <end position="38"/>
    </location>
</feature>
<feature type="transmembrane region" description="Helical" evidence="7">
    <location>
        <begin position="50"/>
        <end position="70"/>
    </location>
</feature>
<feature type="domain" description="CBS" evidence="8">
    <location>
        <begin position="304"/>
        <end position="364"/>
    </location>
</feature>
<sequence length="520" mass="57888">MDFSWLADPHTWIGFATLLVLEVVLGIDNLVFVAILANKVKPSLRDKARITGLGLAVVMRVIMLAFMAHIMTLTAPLFHIGDWPVSGKDIIMLAGGLFLLYKATTELHERLEGHNHFAIAETQKKHAAFGAVVAQILVLDAVFSIDSVITAVAMVDHIVVAMVAVVVAMTVMIIASKPLTEFVEKHPTVVMLCLGFLLMIGFSLIAEAFHFHIPKGYLYAAIGFSILIEVFNQVSQKNSRKNDYISSSWRKRTAENVLGMMGIRETILAKNGDEAEDSSHFEENEKSMIRSVLTLAERPIQGVMIPRREIERLDISQSKEEQREQLQNTPYSRLLVVGKAGVDEPLGYINKKDLLTQLLQGGELNIQTALRQPLILPETTTALSAIELFRQSSADYALVVDEFGAVLGMVTMKDMLETIAGEFPEEFEREEEPMMQANADDESLTVDGALEYVDLAPQLGLPPQDEDADYHTVAGLIMEELESLPNVGDFADFHGWRFEVIEKEGQRIDRVKITRLPEEE</sequence>
<dbReference type="InterPro" id="IPR000644">
    <property type="entry name" value="CBS_dom"/>
</dbReference>
<proteinExistence type="inferred from homology"/>
<keyword evidence="7" id="KW-0812">Transmembrane</keyword>
<dbReference type="SUPFAM" id="SSF54631">
    <property type="entry name" value="CBS-domain pair"/>
    <property type="match status" value="1"/>
</dbReference>
<keyword evidence="5 6" id="KW-0129">CBS domain</keyword>
<dbReference type="InterPro" id="IPR036318">
    <property type="entry name" value="FAD-bd_PCMH-like_sf"/>
</dbReference>
<accession>A0A7X2KYS1</accession>
<dbReference type="Pfam" id="PF00571">
    <property type="entry name" value="CBS"/>
    <property type="match status" value="1"/>
</dbReference>
<dbReference type="PANTHER" id="PTHR22777">
    <property type="entry name" value="HEMOLYSIN-RELATED"/>
    <property type="match status" value="1"/>
</dbReference>
<evidence type="ECO:0000256" key="6">
    <source>
        <dbReference type="PROSITE-ProRule" id="PRU00703"/>
    </source>
</evidence>
<evidence type="ECO:0000256" key="4">
    <source>
        <dbReference type="ARBA" id="ARBA00022737"/>
    </source>
</evidence>
<protein>
    <submittedName>
        <fullName evidence="9">CBS domain-containing protein</fullName>
    </submittedName>
</protein>
<evidence type="ECO:0000256" key="5">
    <source>
        <dbReference type="ARBA" id="ARBA00023122"/>
    </source>
</evidence>
<dbReference type="Gene3D" id="3.30.465.10">
    <property type="match status" value="1"/>
</dbReference>
<keyword evidence="7" id="KW-1133">Transmembrane helix</keyword>
<comment type="caution">
    <text evidence="9">The sequence shown here is derived from an EMBL/GenBank/DDBJ whole genome shotgun (WGS) entry which is preliminary data.</text>
</comment>
<dbReference type="InterPro" id="IPR005170">
    <property type="entry name" value="Transptr-assoc_dom"/>
</dbReference>
<gene>
    <name evidence="9" type="ORF">GJU80_08175</name>
</gene>
<comment type="subcellular location">
    <subcellularLocation>
        <location evidence="1">Cell membrane</location>
        <topology evidence="1">Multi-pass membrane protein</topology>
    </subcellularLocation>
</comment>
<name>A0A7X2KYS1_9NEIS</name>
<evidence type="ECO:0000259" key="8">
    <source>
        <dbReference type="PROSITE" id="PS51371"/>
    </source>
</evidence>
<dbReference type="Pfam" id="PF03471">
    <property type="entry name" value="CorC_HlyC"/>
    <property type="match status" value="1"/>
</dbReference>
<feature type="transmembrane region" description="Helical" evidence="7">
    <location>
        <begin position="157"/>
        <end position="176"/>
    </location>
</feature>
<keyword evidence="10" id="KW-1185">Reference proteome</keyword>
<dbReference type="InterPro" id="IPR005496">
    <property type="entry name" value="Integral_membrane_TerC"/>
</dbReference>
<feature type="domain" description="CBS" evidence="8">
    <location>
        <begin position="369"/>
        <end position="425"/>
    </location>
</feature>
<dbReference type="PANTHER" id="PTHR22777:SF30">
    <property type="entry name" value="UPF0053 PROTEIN YEGH"/>
    <property type="match status" value="1"/>
</dbReference>
<evidence type="ECO:0000256" key="7">
    <source>
        <dbReference type="SAM" id="Phobius"/>
    </source>
</evidence>
<dbReference type="SMART" id="SM01091">
    <property type="entry name" value="CorC_HlyC"/>
    <property type="match status" value="1"/>
</dbReference>
<evidence type="ECO:0000256" key="1">
    <source>
        <dbReference type="ARBA" id="ARBA00004651"/>
    </source>
</evidence>